<feature type="transmembrane region" description="Helical" evidence="1">
    <location>
        <begin position="557"/>
        <end position="578"/>
    </location>
</feature>
<keyword evidence="1" id="KW-0812">Transmembrane</keyword>
<keyword evidence="1" id="KW-1133">Transmembrane helix</keyword>
<dbReference type="Gene3D" id="3.30.70.1440">
    <property type="entry name" value="Multidrug efflux transporter AcrB pore domain"/>
    <property type="match status" value="1"/>
</dbReference>
<dbReference type="KEGG" id="ruf:TH63_15485"/>
<name>A0A0H4VQY0_9BACT</name>
<accession>A0A0H4VQY0</accession>
<dbReference type="Gene3D" id="3.30.70.1430">
    <property type="entry name" value="Multidrug efflux transporter AcrB pore domain"/>
    <property type="match status" value="1"/>
</dbReference>
<dbReference type="STRING" id="1379910.TH63_15485"/>
<reference evidence="2 3" key="1">
    <citation type="submission" date="2015-01" db="EMBL/GenBank/DDBJ databases">
        <title>Rufibacter sp./DG31D/ whole genome sequencing.</title>
        <authorList>
            <person name="Kim M.K."/>
            <person name="Srinivasan S."/>
            <person name="Lee J.-J."/>
        </authorList>
    </citation>
    <scope>NUCLEOTIDE SEQUENCE [LARGE SCALE GENOMIC DNA]</scope>
    <source>
        <strain evidence="2 3">DG31D</strain>
    </source>
</reference>
<feature type="transmembrane region" description="Helical" evidence="1">
    <location>
        <begin position="446"/>
        <end position="463"/>
    </location>
</feature>
<feature type="transmembrane region" description="Helical" evidence="1">
    <location>
        <begin position="50"/>
        <end position="72"/>
    </location>
</feature>
<dbReference type="PANTHER" id="PTHR32063">
    <property type="match status" value="1"/>
</dbReference>
<dbReference type="EMBL" id="CP010777">
    <property type="protein sequence ID" value="AKQ47763.1"/>
    <property type="molecule type" value="Genomic_DNA"/>
</dbReference>
<dbReference type="Proteomes" id="UP000036458">
    <property type="component" value="Chromosome"/>
</dbReference>
<keyword evidence="3" id="KW-1185">Reference proteome</keyword>
<dbReference type="InterPro" id="IPR027463">
    <property type="entry name" value="AcrB_DN_DC_subdom"/>
</dbReference>
<dbReference type="GO" id="GO:0042910">
    <property type="term" value="F:xenobiotic transmembrane transporter activity"/>
    <property type="evidence" value="ECO:0007669"/>
    <property type="project" value="TreeGrafter"/>
</dbReference>
<feature type="transmembrane region" description="Helical" evidence="1">
    <location>
        <begin position="110"/>
        <end position="129"/>
    </location>
</feature>
<gene>
    <name evidence="2" type="ORF">TH63_15485</name>
</gene>
<organism evidence="2 3">
    <name type="scientific">Rufibacter radiotolerans</name>
    <dbReference type="NCBI Taxonomy" id="1379910"/>
    <lineage>
        <taxon>Bacteria</taxon>
        <taxon>Pseudomonadati</taxon>
        <taxon>Bacteroidota</taxon>
        <taxon>Cytophagia</taxon>
        <taxon>Cytophagales</taxon>
        <taxon>Hymenobacteraceae</taxon>
        <taxon>Rufibacter</taxon>
    </lineage>
</organism>
<feature type="transmembrane region" description="Helical" evidence="1">
    <location>
        <begin position="470"/>
        <end position="490"/>
    </location>
</feature>
<feature type="transmembrane region" description="Helical" evidence="1">
    <location>
        <begin position="584"/>
        <end position="610"/>
    </location>
</feature>
<feature type="transmembrane region" description="Helical" evidence="1">
    <location>
        <begin position="496"/>
        <end position="520"/>
    </location>
</feature>
<protein>
    <submittedName>
        <fullName evidence="2">Metal transporter</fullName>
    </submittedName>
</protein>
<keyword evidence="1" id="KW-0472">Membrane</keyword>
<dbReference type="OrthoDB" id="636130at2"/>
<dbReference type="SUPFAM" id="SSF82714">
    <property type="entry name" value="Multidrug efflux transporter AcrB TolC docking domain, DN and DC subdomains"/>
    <property type="match status" value="1"/>
</dbReference>
<dbReference type="Gene3D" id="1.20.1640.10">
    <property type="entry name" value="Multidrug efflux transporter AcrB transmembrane domain"/>
    <property type="match status" value="2"/>
</dbReference>
<dbReference type="SUPFAM" id="SSF82866">
    <property type="entry name" value="Multidrug efflux transporter AcrB transmembrane domain"/>
    <property type="match status" value="2"/>
</dbReference>
<dbReference type="PATRIC" id="fig|1379910.4.peg.3375"/>
<dbReference type="GO" id="GO:0005886">
    <property type="term" value="C:plasma membrane"/>
    <property type="evidence" value="ECO:0007669"/>
    <property type="project" value="TreeGrafter"/>
</dbReference>
<sequence length="628" mass="70370">MPEGERVRIIEASARRVGRAVFFSILVTLVSFAPLLFLTGQEEKLFTPLVLTKTFVMIGSAITAIFVVPLLMRLLMKGRLRPESQNPLSRFFIRLYGPVIRWALRWKKTVLAVSLLVVLGSIPVIINIGSEFMPPLDEGSLLFMPVTLPDVSNAEAKRILQVQDRLIKSVPEVKNVLGKAGRANTATDNAPISMIESIILLKPRAEWREGMTQEKLIAELDEKVRIPGVTNGWTMPIINRINMLATGIRTDVGVKVYGNNLDTLYRLSVDIEKALKGVEGLTDLYTERLTGGKYLDIQVKRDQLGRYGLSLDEVNQVIETALGGMSLTNTIEGRERFSINVRLAQDFRNDISEIQRTLIQTRQAGPVPLSAVADIKMTDGPAMISSENAMLRGTVLFNVRGRDMGNVVEDARQRVADHIKKLPKGYYLEWSGQYENKIRAEKRLQLIIPGVLLIICLILYMTFHSWKEMLIVLSSMPLALIGGVYSLYFFEVNFSVAVAVGFIALFGVAVETGVLMLVYLNESILRLNERKKTQPITPQDLRESVYEGSVLRVRPKLMTVMADMIGLMPVLMTTGVGADVIRPITIPFVFGLITSTIYVLIVLPVIYLWVKEYELKKTGRVEFLDIKE</sequence>
<dbReference type="InterPro" id="IPR001036">
    <property type="entry name" value="Acrflvin-R"/>
</dbReference>
<proteinExistence type="predicted"/>
<dbReference type="AlphaFoldDB" id="A0A0H4VQY0"/>
<evidence type="ECO:0000256" key="1">
    <source>
        <dbReference type="SAM" id="Phobius"/>
    </source>
</evidence>
<dbReference type="Gene3D" id="3.30.2090.10">
    <property type="entry name" value="Multidrug efflux transporter AcrB TolC docking domain, DN and DC subdomains"/>
    <property type="match status" value="1"/>
</dbReference>
<evidence type="ECO:0000313" key="3">
    <source>
        <dbReference type="Proteomes" id="UP000036458"/>
    </source>
</evidence>
<feature type="transmembrane region" description="Helical" evidence="1">
    <location>
        <begin position="20"/>
        <end position="38"/>
    </location>
</feature>
<dbReference type="PANTHER" id="PTHR32063:SF19">
    <property type="entry name" value="CATION EFFLUX SYSTEM PROTEIN CUSA"/>
    <property type="match status" value="1"/>
</dbReference>
<dbReference type="Pfam" id="PF00873">
    <property type="entry name" value="ACR_tran"/>
    <property type="match status" value="1"/>
</dbReference>
<evidence type="ECO:0000313" key="2">
    <source>
        <dbReference type="EMBL" id="AKQ47763.1"/>
    </source>
</evidence>